<gene>
    <name evidence="1" type="ORF">AFUS01_LOCUS18454</name>
</gene>
<reference evidence="1" key="1">
    <citation type="submission" date="2021-06" db="EMBL/GenBank/DDBJ databases">
        <authorList>
            <person name="Hodson N. C."/>
            <person name="Mongue J. A."/>
            <person name="Jaron S. K."/>
        </authorList>
    </citation>
    <scope>NUCLEOTIDE SEQUENCE</scope>
</reference>
<proteinExistence type="predicted"/>
<sequence>MEFDQEGVPVPITIESAKASMEKALSSVNRAKMAAQIADRVAHLTQTSLESLQIGTISRQEFCRIHATKSDSLEPEYLLEGQSPASTSTTDSWFRVEELGDPVLTVQSYPYIRAFQHQDSQNLLNNRNDEDSSQAEDICLNTVQLQEIKSEY</sequence>
<organism evidence="1 2">
    <name type="scientific">Allacma fusca</name>
    <dbReference type="NCBI Taxonomy" id="39272"/>
    <lineage>
        <taxon>Eukaryota</taxon>
        <taxon>Metazoa</taxon>
        <taxon>Ecdysozoa</taxon>
        <taxon>Arthropoda</taxon>
        <taxon>Hexapoda</taxon>
        <taxon>Collembola</taxon>
        <taxon>Symphypleona</taxon>
        <taxon>Sminthuridae</taxon>
        <taxon>Allacma</taxon>
    </lineage>
</organism>
<dbReference type="Proteomes" id="UP000708208">
    <property type="component" value="Unassembled WGS sequence"/>
</dbReference>
<name>A0A8J2K055_9HEXA</name>
<dbReference type="AlphaFoldDB" id="A0A8J2K055"/>
<evidence type="ECO:0000313" key="1">
    <source>
        <dbReference type="EMBL" id="CAG7729762.1"/>
    </source>
</evidence>
<comment type="caution">
    <text evidence="1">The sequence shown here is derived from an EMBL/GenBank/DDBJ whole genome shotgun (WGS) entry which is preliminary data.</text>
</comment>
<accession>A0A8J2K055</accession>
<dbReference type="EMBL" id="CAJVCH010183754">
    <property type="protein sequence ID" value="CAG7729762.1"/>
    <property type="molecule type" value="Genomic_DNA"/>
</dbReference>
<evidence type="ECO:0000313" key="2">
    <source>
        <dbReference type="Proteomes" id="UP000708208"/>
    </source>
</evidence>
<keyword evidence="2" id="KW-1185">Reference proteome</keyword>
<protein>
    <submittedName>
        <fullName evidence="1">Uncharacterized protein</fullName>
    </submittedName>
</protein>